<keyword evidence="3" id="KW-0547">Nucleotide-binding</keyword>
<evidence type="ECO:0000256" key="5">
    <source>
        <dbReference type="ARBA" id="ARBA00048539"/>
    </source>
</evidence>
<keyword evidence="4" id="KW-0067">ATP-binding</keyword>
<dbReference type="Proteomes" id="UP000689967">
    <property type="component" value="Unassembled WGS sequence"/>
</dbReference>
<dbReference type="EMBL" id="JAERQM010000005">
    <property type="protein sequence ID" value="MBU8545552.1"/>
    <property type="molecule type" value="Genomic_DNA"/>
</dbReference>
<protein>
    <recommendedName>
        <fullName evidence="6">tRNA(Ile)-lysidine synthase</fullName>
        <ecNumber evidence="6">6.3.4.19</ecNumber>
    </recommendedName>
    <alternativeName>
        <fullName evidence="6">tRNA(Ile)-2-lysyl-cytidine synthase</fullName>
    </alternativeName>
    <alternativeName>
        <fullName evidence="6">tRNA(Ile)-lysidine synthetase</fullName>
    </alternativeName>
</protein>
<dbReference type="GO" id="GO:0032267">
    <property type="term" value="F:tRNA(Ile)-lysidine synthase activity"/>
    <property type="evidence" value="ECO:0007669"/>
    <property type="project" value="UniProtKB-EC"/>
</dbReference>
<accession>A0ABS6HA07</accession>
<dbReference type="Pfam" id="PF01171">
    <property type="entry name" value="ATP_bind_3"/>
    <property type="match status" value="1"/>
</dbReference>
<comment type="caution">
    <text evidence="6">Lacks conserved residue(s) required for the propagation of feature annotation.</text>
</comment>
<feature type="domain" description="tRNA(Ile)-lysidine/2-thiocytidine synthase N-terminal" evidence="7">
    <location>
        <begin position="30"/>
        <end position="206"/>
    </location>
</feature>
<evidence type="ECO:0000256" key="2">
    <source>
        <dbReference type="ARBA" id="ARBA00022694"/>
    </source>
</evidence>
<comment type="similarity">
    <text evidence="6">Belongs to the tRNA(Ile)-lysidine synthase family.</text>
</comment>
<comment type="caution">
    <text evidence="8">The sequence shown here is derived from an EMBL/GenBank/DDBJ whole genome shotgun (WGS) entry which is preliminary data.</text>
</comment>
<dbReference type="RefSeq" id="WP_216877561.1">
    <property type="nucleotide sequence ID" value="NZ_JAERQM010000005.1"/>
</dbReference>
<name>A0ABS6HA07_9PROT</name>
<keyword evidence="6" id="KW-0963">Cytoplasm</keyword>
<gene>
    <name evidence="6 8" type="primary">tilS</name>
    <name evidence="8" type="ORF">JJQ90_17640</name>
</gene>
<dbReference type="NCBIfam" id="TIGR02432">
    <property type="entry name" value="lysidine_TilS_N"/>
    <property type="match status" value="1"/>
</dbReference>
<dbReference type="InterPro" id="IPR012795">
    <property type="entry name" value="tRNA_Ile_lys_synt_N"/>
</dbReference>
<comment type="catalytic activity">
    <reaction evidence="5 6">
        <text>cytidine(34) in tRNA(Ile2) + L-lysine + ATP = lysidine(34) in tRNA(Ile2) + AMP + diphosphate + H(+)</text>
        <dbReference type="Rhea" id="RHEA:43744"/>
        <dbReference type="Rhea" id="RHEA-COMP:10625"/>
        <dbReference type="Rhea" id="RHEA-COMP:10670"/>
        <dbReference type="ChEBI" id="CHEBI:15378"/>
        <dbReference type="ChEBI" id="CHEBI:30616"/>
        <dbReference type="ChEBI" id="CHEBI:32551"/>
        <dbReference type="ChEBI" id="CHEBI:33019"/>
        <dbReference type="ChEBI" id="CHEBI:82748"/>
        <dbReference type="ChEBI" id="CHEBI:83665"/>
        <dbReference type="ChEBI" id="CHEBI:456215"/>
        <dbReference type="EC" id="6.3.4.19"/>
    </reaction>
</comment>
<dbReference type="PANTHER" id="PTHR43033">
    <property type="entry name" value="TRNA(ILE)-LYSIDINE SYNTHASE-RELATED"/>
    <property type="match status" value="1"/>
</dbReference>
<dbReference type="PANTHER" id="PTHR43033:SF5">
    <property type="entry name" value="TRNA(ILE)-LYSIDINE SYNTHETASE"/>
    <property type="match status" value="1"/>
</dbReference>
<comment type="subcellular location">
    <subcellularLocation>
        <location evidence="6">Cytoplasm</location>
    </subcellularLocation>
</comment>
<keyword evidence="9" id="KW-1185">Reference proteome</keyword>
<dbReference type="EC" id="6.3.4.19" evidence="6"/>
<keyword evidence="1 6" id="KW-0436">Ligase</keyword>
<comment type="function">
    <text evidence="6">Ligates lysine onto the cytidine present at position 34 of the AUA codon-specific tRNA(Ile) that contains the anticodon CAU, in an ATP-dependent manner. Cytidine is converted to lysidine, thus changing the amino acid specificity of the tRNA from methionine to isoleucine.</text>
</comment>
<dbReference type="InterPro" id="IPR011063">
    <property type="entry name" value="TilS/TtcA_N"/>
</dbReference>
<dbReference type="InterPro" id="IPR012094">
    <property type="entry name" value="tRNA_Ile_lys_synt"/>
</dbReference>
<evidence type="ECO:0000256" key="4">
    <source>
        <dbReference type="ARBA" id="ARBA00022840"/>
    </source>
</evidence>
<evidence type="ECO:0000256" key="6">
    <source>
        <dbReference type="HAMAP-Rule" id="MF_01161"/>
    </source>
</evidence>
<keyword evidence="2 6" id="KW-0819">tRNA processing</keyword>
<organism evidence="8 9">
    <name type="scientific">Falsiroseomonas oleicola</name>
    <dbReference type="NCBI Taxonomy" id="2801474"/>
    <lineage>
        <taxon>Bacteria</taxon>
        <taxon>Pseudomonadati</taxon>
        <taxon>Pseudomonadota</taxon>
        <taxon>Alphaproteobacteria</taxon>
        <taxon>Acetobacterales</taxon>
        <taxon>Roseomonadaceae</taxon>
        <taxon>Falsiroseomonas</taxon>
    </lineage>
</organism>
<evidence type="ECO:0000259" key="7">
    <source>
        <dbReference type="Pfam" id="PF01171"/>
    </source>
</evidence>
<dbReference type="HAMAP" id="MF_01161">
    <property type="entry name" value="tRNA_Ile_lys_synt"/>
    <property type="match status" value="1"/>
</dbReference>
<reference evidence="8 9" key="1">
    <citation type="submission" date="2021-01" db="EMBL/GenBank/DDBJ databases">
        <title>Roseomonas sp. nov, a bacterium isolated from an oil production mixture in Yumen Oilfield.</title>
        <authorList>
            <person name="Wu D."/>
        </authorList>
    </citation>
    <scope>NUCLEOTIDE SEQUENCE [LARGE SCALE GENOMIC DNA]</scope>
    <source>
        <strain evidence="8 9">ROY-5-3</strain>
    </source>
</reference>
<proteinExistence type="inferred from homology"/>
<evidence type="ECO:0000313" key="9">
    <source>
        <dbReference type="Proteomes" id="UP000689967"/>
    </source>
</evidence>
<evidence type="ECO:0000256" key="1">
    <source>
        <dbReference type="ARBA" id="ARBA00022598"/>
    </source>
</evidence>
<evidence type="ECO:0000256" key="3">
    <source>
        <dbReference type="ARBA" id="ARBA00022741"/>
    </source>
</evidence>
<evidence type="ECO:0000313" key="8">
    <source>
        <dbReference type="EMBL" id="MBU8545552.1"/>
    </source>
</evidence>
<sequence length="413" mass="40950">MNLVNAPLSARDFDAAMAPLGPFGPSPFLIAGVSGGPHSLALALLLARWLRMRGGALLAGIVDHGLRPESAAEAARVAAWLAGQGIAARILSLGLAPGAAAQARARDGRLAALLGLAAEVGAGWVALGQHRADQAETLLLRALAGSGPVGLAGMAAARTAGAALLIRPLLGVAPARLEAVVAAAGLVPLRDPSNADPRFTRARLRAALADPAGQGAGVAALEAAADAFARRRQAQDSVVAARLAAAATISEHGFVRIDMKALGQDALGAAALAGLVRMVAGAAYAPSITAVRGLLARGAGTLGGARLVRGGLLLREAAAMAPAIPARDGALWDGRFRLSGSAPPGLMLGALGALGAAAAGMARPAGLPAAVARTLPALWRDTVLVAVPALAYPSSDIRLGIRLRFAPLAGAAG</sequence>